<dbReference type="CDD" id="cd05971">
    <property type="entry name" value="MACS_like_3"/>
    <property type="match status" value="1"/>
</dbReference>
<reference evidence="7 8" key="1">
    <citation type="journal article" date="2019" name="Sci. Rep.">
        <title>Sulfobacillus thermotolerans: new insights into resistance and metabolic capacities of acidophilic chemolithotrophs.</title>
        <authorList>
            <person name="Panyushkina A.E."/>
            <person name="Babenko V.V."/>
            <person name="Nikitina A.S."/>
            <person name="Selezneva O.V."/>
            <person name="Tsaplina I.A."/>
            <person name="Letarova M.A."/>
            <person name="Kostryukova E.S."/>
            <person name="Letarov A.V."/>
        </authorList>
    </citation>
    <scope>NUCLEOTIDE SEQUENCE [LARGE SCALE GENOMIC DNA]</scope>
    <source>
        <strain evidence="7 8">Kr1</strain>
    </source>
</reference>
<keyword evidence="8" id="KW-1185">Reference proteome</keyword>
<dbReference type="Proteomes" id="UP000325292">
    <property type="component" value="Chromosome"/>
</dbReference>
<dbReference type="PROSITE" id="PS00455">
    <property type="entry name" value="AMP_BINDING"/>
    <property type="match status" value="1"/>
</dbReference>
<dbReference type="PANTHER" id="PTHR43605:SF10">
    <property type="entry name" value="ACYL-COA SYNTHETASE MEDIUM CHAIN FAMILY MEMBER 3"/>
    <property type="match status" value="1"/>
</dbReference>
<gene>
    <name evidence="7" type="ORF">BXT84_08040</name>
</gene>
<dbReference type="InterPro" id="IPR051087">
    <property type="entry name" value="Mitochondrial_ACSM"/>
</dbReference>
<dbReference type="EMBL" id="CP019454">
    <property type="protein sequence ID" value="AUW93901.1"/>
    <property type="molecule type" value="Genomic_DNA"/>
</dbReference>
<evidence type="ECO:0000313" key="8">
    <source>
        <dbReference type="Proteomes" id="UP000325292"/>
    </source>
</evidence>
<dbReference type="Gene3D" id="3.30.300.30">
    <property type="match status" value="1"/>
</dbReference>
<name>A0ABM6RR48_9FIRM</name>
<evidence type="ECO:0000256" key="3">
    <source>
        <dbReference type="ARBA" id="ARBA00022741"/>
    </source>
</evidence>
<dbReference type="InterPro" id="IPR042099">
    <property type="entry name" value="ANL_N_sf"/>
</dbReference>
<proteinExistence type="inferred from homology"/>
<evidence type="ECO:0000259" key="5">
    <source>
        <dbReference type="Pfam" id="PF00501"/>
    </source>
</evidence>
<organism evidence="7 8">
    <name type="scientific">Sulfobacillus thermotolerans</name>
    <dbReference type="NCBI Taxonomy" id="338644"/>
    <lineage>
        <taxon>Bacteria</taxon>
        <taxon>Bacillati</taxon>
        <taxon>Bacillota</taxon>
        <taxon>Clostridia</taxon>
        <taxon>Eubacteriales</taxon>
        <taxon>Clostridiales Family XVII. Incertae Sedis</taxon>
        <taxon>Sulfobacillus</taxon>
    </lineage>
</organism>
<dbReference type="InterPro" id="IPR045851">
    <property type="entry name" value="AMP-bd_C_sf"/>
</dbReference>
<feature type="domain" description="AMP-binding enzyme C-terminal" evidence="6">
    <location>
        <begin position="442"/>
        <end position="520"/>
    </location>
</feature>
<sequence>MPTLYWDAYTHFQWDIPQQFNIAAACLNHPPNQEALIPYGTAPITFGMLNDKSARLANGLRAMGITRGDRVAVLLSQSVELAVSHLAIYRMGAVAVPLFSLFGPDALTYRLNDSAAKVIITDPSHQEMVADIAPALPSLVQEHIVVTGEAVLPGLAGYENLLQGSHPTHEYVVTQSNDPAVIIYTSGTTGAPKGALHAHRVLLGHLPGVSLSHNLMPQPHDRIWTPADWAWIGGLFDVLFPALYWGVPVVAHRMEKFDPEEAFHLLDTASIRNTFLPPTALKMMRQVKNPQDRFALHLRSVASGGEPLGQEMIQWGRSVLGLTINEFYGQTECNMVLSNCDALEATAEGAAGLPVFGHTVAIVNEAGVPLANGQTGTIAVKSPDPVMFLEYWNNPAATAAKMQKDWLMTGDLGYQDDAGYIHFVARADDLISSGGYRIGPGEIEECLLQHPSVLMAAVVGKDDALRGQIVTAFVVLKNPNDASAALKDTLQQWVKTRLAYHEYPREITFVDTLPLTASGKVRRNVLRQQFK</sequence>
<evidence type="ECO:0000256" key="4">
    <source>
        <dbReference type="ARBA" id="ARBA00022840"/>
    </source>
</evidence>
<keyword evidence="3" id="KW-0547">Nucleotide-binding</keyword>
<evidence type="ECO:0000259" key="6">
    <source>
        <dbReference type="Pfam" id="PF13193"/>
    </source>
</evidence>
<feature type="domain" description="AMP-dependent synthetase/ligase" evidence="5">
    <location>
        <begin position="28"/>
        <end position="392"/>
    </location>
</feature>
<keyword evidence="2" id="KW-0436">Ligase</keyword>
<dbReference type="InterPro" id="IPR025110">
    <property type="entry name" value="AMP-bd_C"/>
</dbReference>
<dbReference type="PANTHER" id="PTHR43605">
    <property type="entry name" value="ACYL-COENZYME A SYNTHETASE"/>
    <property type="match status" value="1"/>
</dbReference>
<evidence type="ECO:0000256" key="1">
    <source>
        <dbReference type="ARBA" id="ARBA00006432"/>
    </source>
</evidence>
<accession>A0ABM6RR48</accession>
<evidence type="ECO:0000256" key="2">
    <source>
        <dbReference type="ARBA" id="ARBA00022598"/>
    </source>
</evidence>
<dbReference type="InterPro" id="IPR000873">
    <property type="entry name" value="AMP-dep_synth/lig_dom"/>
</dbReference>
<dbReference type="InterPro" id="IPR020845">
    <property type="entry name" value="AMP-binding_CS"/>
</dbReference>
<comment type="similarity">
    <text evidence="1">Belongs to the ATP-dependent AMP-binding enzyme family.</text>
</comment>
<evidence type="ECO:0000313" key="7">
    <source>
        <dbReference type="EMBL" id="AUW93901.1"/>
    </source>
</evidence>
<dbReference type="Pfam" id="PF00501">
    <property type="entry name" value="AMP-binding"/>
    <property type="match status" value="1"/>
</dbReference>
<dbReference type="InterPro" id="IPR049515">
    <property type="entry name" value="MACS_put"/>
</dbReference>
<dbReference type="Gene3D" id="3.40.50.12780">
    <property type="entry name" value="N-terminal domain of ligase-like"/>
    <property type="match status" value="1"/>
</dbReference>
<dbReference type="Pfam" id="PF13193">
    <property type="entry name" value="AMP-binding_C"/>
    <property type="match status" value="1"/>
</dbReference>
<protein>
    <submittedName>
        <fullName evidence="7">AMP-dependent synthetase</fullName>
    </submittedName>
</protein>
<keyword evidence="4" id="KW-0067">ATP-binding</keyword>
<dbReference type="SUPFAM" id="SSF56801">
    <property type="entry name" value="Acetyl-CoA synthetase-like"/>
    <property type="match status" value="1"/>
</dbReference>